<reference evidence="3 5" key="1">
    <citation type="journal article" date="2024" name="Commun. Biol.">
        <title>Comparative genomic analysis of thermophilic fungi reveals convergent evolutionary adaptations and gene losses.</title>
        <authorList>
            <person name="Steindorff A.S."/>
            <person name="Aguilar-Pontes M.V."/>
            <person name="Robinson A.J."/>
            <person name="Andreopoulos B."/>
            <person name="LaButti K."/>
            <person name="Kuo A."/>
            <person name="Mondo S."/>
            <person name="Riley R."/>
            <person name="Otillar R."/>
            <person name="Haridas S."/>
            <person name="Lipzen A."/>
            <person name="Grimwood J."/>
            <person name="Schmutz J."/>
            <person name="Clum A."/>
            <person name="Reid I.D."/>
            <person name="Moisan M.C."/>
            <person name="Butler G."/>
            <person name="Nguyen T.T.M."/>
            <person name="Dewar K."/>
            <person name="Conant G."/>
            <person name="Drula E."/>
            <person name="Henrissat B."/>
            <person name="Hansel C."/>
            <person name="Singer S."/>
            <person name="Hutchinson M.I."/>
            <person name="de Vries R.P."/>
            <person name="Natvig D.O."/>
            <person name="Powell A.J."/>
            <person name="Tsang A."/>
            <person name="Grigoriev I.V."/>
        </authorList>
    </citation>
    <scope>NUCLEOTIDE SEQUENCE [LARGE SCALE GENOMIC DNA]</scope>
    <source>
        <strain evidence="3 5">CBS 620.91</strain>
    </source>
</reference>
<name>A0ABR3V5L3_HUMIN</name>
<evidence type="ECO:0000256" key="1">
    <source>
        <dbReference type="SAM" id="MobiDB-lite"/>
    </source>
</evidence>
<dbReference type="EMBL" id="JAZGSY010000335">
    <property type="protein sequence ID" value="KAL1837043.1"/>
    <property type="molecule type" value="Genomic_DNA"/>
</dbReference>
<comment type="caution">
    <text evidence="3">The sequence shown here is derived from an EMBL/GenBank/DDBJ whole genome shotgun (WGS) entry which is preliminary data.</text>
</comment>
<gene>
    <name evidence="4" type="ORF">VTJ49DRAFT_2888</name>
    <name evidence="3" type="ORF">VTJ49DRAFT_4332</name>
</gene>
<feature type="region of interest" description="Disordered" evidence="1">
    <location>
        <begin position="124"/>
        <end position="234"/>
    </location>
</feature>
<feature type="signal peptide" evidence="2">
    <location>
        <begin position="1"/>
        <end position="25"/>
    </location>
</feature>
<feature type="compositionally biased region" description="Low complexity" evidence="1">
    <location>
        <begin position="124"/>
        <end position="171"/>
    </location>
</feature>
<reference evidence="3" key="2">
    <citation type="submission" date="2024-01" db="EMBL/GenBank/DDBJ databases">
        <authorList>
            <consortium name="Lawrence Berkeley National Laboratory"/>
            <person name="Steindorff A.S."/>
            <person name="Aguilar-pontes M.V."/>
            <person name="Robinson A.J."/>
            <person name="Andreopoulos B."/>
            <person name="LaButti K."/>
            <person name="Kuo A."/>
            <person name="Mondo S."/>
            <person name="Riley R."/>
            <person name="Otillar R."/>
            <person name="Haridas S."/>
            <person name="Lipzen A."/>
            <person name="Grimwood J."/>
            <person name="Schmutz J."/>
            <person name="Clum A."/>
            <person name="Conant G."/>
            <person name="Drula E."/>
            <person name="Henrissat B."/>
            <person name="Hansel C."/>
            <person name="Singer S."/>
            <person name="de Vries R."/>
            <person name="Natvig D."/>
            <person name="Powell A.J."/>
            <person name="Tsang A."/>
            <person name="Grigoriev I.V."/>
        </authorList>
    </citation>
    <scope>NUCLEOTIDE SEQUENCE</scope>
    <source>
        <strain evidence="3">CBS 620.91</strain>
    </source>
</reference>
<dbReference type="EMBL" id="JAZGSY010000023">
    <property type="protein sequence ID" value="KAL1843138.1"/>
    <property type="molecule type" value="Genomic_DNA"/>
</dbReference>
<evidence type="ECO:0000313" key="4">
    <source>
        <dbReference type="EMBL" id="KAL1843138.1"/>
    </source>
</evidence>
<proteinExistence type="predicted"/>
<evidence type="ECO:0000256" key="2">
    <source>
        <dbReference type="SAM" id="SignalP"/>
    </source>
</evidence>
<accession>A0ABR3V5L3</accession>
<feature type="compositionally biased region" description="Polar residues" evidence="1">
    <location>
        <begin position="179"/>
        <end position="203"/>
    </location>
</feature>
<keyword evidence="5" id="KW-1185">Reference proteome</keyword>
<feature type="chain" id="PRO_5045031818" description="Extracellular membrane protein CFEM domain-containing protein" evidence="2">
    <location>
        <begin position="26"/>
        <end position="254"/>
    </location>
</feature>
<protein>
    <recommendedName>
        <fullName evidence="6">Extracellular membrane protein CFEM domain-containing protein</fullName>
    </recommendedName>
</protein>
<evidence type="ECO:0000313" key="5">
    <source>
        <dbReference type="Proteomes" id="UP001583172"/>
    </source>
</evidence>
<evidence type="ECO:0008006" key="6">
    <source>
        <dbReference type="Google" id="ProtNLM"/>
    </source>
</evidence>
<evidence type="ECO:0000313" key="3">
    <source>
        <dbReference type="EMBL" id="KAL1837043.1"/>
    </source>
</evidence>
<organism evidence="3 5">
    <name type="scientific">Humicola insolens</name>
    <name type="common">Soft-rot fungus</name>
    <dbReference type="NCBI Taxonomy" id="85995"/>
    <lineage>
        <taxon>Eukaryota</taxon>
        <taxon>Fungi</taxon>
        <taxon>Dikarya</taxon>
        <taxon>Ascomycota</taxon>
        <taxon>Pezizomycotina</taxon>
        <taxon>Sordariomycetes</taxon>
        <taxon>Sordariomycetidae</taxon>
        <taxon>Sordariales</taxon>
        <taxon>Chaetomiaceae</taxon>
        <taxon>Mycothermus</taxon>
    </lineage>
</organism>
<sequence>MALLKLTQLALLSAILLLAPQSTWATNTNHKKFTSICVRNCITASRCNVSDTRCLCKEARGILLDSVISCLFFNCKSDLRNFEDLFLDPIEDICDAARRDIPRYKLKSAEALASSYIAKIPTATPTTTAGQRTTTTQRLTATPTSTKNPQSSTLTLSSSTTKGQNSSSSTSAATDRGVESSTSSGNTTPAPTQDNQPNPTGDSSAPAAEPTDSDDSGSGFDTNPFGTPRSGGAATQPRFMFLVLPLVIGILLHR</sequence>
<keyword evidence="2" id="KW-0732">Signal</keyword>
<dbReference type="Proteomes" id="UP001583172">
    <property type="component" value="Unassembled WGS sequence"/>
</dbReference>